<evidence type="ECO:0000313" key="3">
    <source>
        <dbReference type="EMBL" id="KAG2570365.1"/>
    </source>
</evidence>
<dbReference type="EMBL" id="CM029049">
    <property type="protein sequence ID" value="KAG2570365.1"/>
    <property type="molecule type" value="Genomic_DNA"/>
</dbReference>
<dbReference type="InterPro" id="IPR007658">
    <property type="entry name" value="DUF594"/>
</dbReference>
<keyword evidence="1" id="KW-0472">Membrane</keyword>
<protein>
    <recommendedName>
        <fullName evidence="2">DUF4220 domain-containing protein</fullName>
    </recommendedName>
</protein>
<feature type="transmembrane region" description="Helical" evidence="1">
    <location>
        <begin position="78"/>
        <end position="100"/>
    </location>
</feature>
<sequence>MPAHQQWSLPLCPQGRTAGLMVEGGAEGWEEAGLVPAVQELWNAWEIHFLILLSLSLQVFLFLFAGMRRRSSSRVLSIVLWLAYLSADSVAIFVLGHLAVRAGEPGHQLMSFWAPFVLIHLGGQDTITAFSRQDNELWLRHLLNLVTQVVVAGYVVAKASWPDSRLRVAMVLMFLSGCFKYAERTLCLYSASPARLRSHNIGIMSRKLQAFQWFLKKDNDSRVVADNDLTPRHIFDYMMKEATSESSSSTDIMSVDAPINETEIIIKYLDKLPDTHKEFLSNPDRYDPYKFVGACLLDWYEGLYTKNPFRQSFFEIYQECLYPFFPLIALVLFMASEKGGHLHTSQTDITVSYILLVGAIFLLPRSWSRKQWSEELAQYNMIKRHATQDTSGMAFIWQWIGKLLGSCGLELFDVTHTPMTKDNNAPMKEFVLANLLYSGTKKEWNIGSSRGHLAVQKWMVKNHHDPNSAATGKVLEKIITSGLDFPTSVLTWHIATDICYFWEGASTCSSGVELKKHKEMSRELSNYLMYLVFKCGVMLSSNSQIVHDKAHEEILTTLFEHQQSQQVTLDEKTTVTKIFEALKKKSLVGTQKKHEEPSEIKDNAADSHLQKLLQSAQATTSPVLPHAGEVAQALIDIQDEANRWELIASVWSEMLFYTAPRCGCAFHYEHLSTGGEFITHVLLLMKFLGPFLPPPGA</sequence>
<evidence type="ECO:0000259" key="2">
    <source>
        <dbReference type="Pfam" id="PF13968"/>
    </source>
</evidence>
<comment type="caution">
    <text evidence="3">The sequence shown here is derived from an EMBL/GenBank/DDBJ whole genome shotgun (WGS) entry which is preliminary data.</text>
</comment>
<keyword evidence="1" id="KW-1133">Transmembrane helix</keyword>
<accession>A0A8T0QAH1</accession>
<organism evidence="3 4">
    <name type="scientific">Panicum virgatum</name>
    <name type="common">Blackwell switchgrass</name>
    <dbReference type="NCBI Taxonomy" id="38727"/>
    <lineage>
        <taxon>Eukaryota</taxon>
        <taxon>Viridiplantae</taxon>
        <taxon>Streptophyta</taxon>
        <taxon>Embryophyta</taxon>
        <taxon>Tracheophyta</taxon>
        <taxon>Spermatophyta</taxon>
        <taxon>Magnoliopsida</taxon>
        <taxon>Liliopsida</taxon>
        <taxon>Poales</taxon>
        <taxon>Poaceae</taxon>
        <taxon>PACMAD clade</taxon>
        <taxon>Panicoideae</taxon>
        <taxon>Panicodae</taxon>
        <taxon>Paniceae</taxon>
        <taxon>Panicinae</taxon>
        <taxon>Panicum</taxon>
        <taxon>Panicum sect. Hiantes</taxon>
    </lineage>
</organism>
<dbReference type="PANTHER" id="PTHR31325">
    <property type="entry name" value="OS01G0798800 PROTEIN-RELATED"/>
    <property type="match status" value="1"/>
</dbReference>
<name>A0A8T0QAH1_PANVG</name>
<keyword evidence="1" id="KW-0812">Transmembrane</keyword>
<dbReference type="AlphaFoldDB" id="A0A8T0QAH1"/>
<evidence type="ECO:0000256" key="1">
    <source>
        <dbReference type="SAM" id="Phobius"/>
    </source>
</evidence>
<proteinExistence type="predicted"/>
<dbReference type="Pfam" id="PF13968">
    <property type="entry name" value="DUF4220"/>
    <property type="match status" value="1"/>
</dbReference>
<dbReference type="InterPro" id="IPR025315">
    <property type="entry name" value="DUF4220"/>
</dbReference>
<gene>
    <name evidence="3" type="ORF">PVAP13_7KG029900</name>
</gene>
<feature type="domain" description="DUF4220" evidence="2">
    <location>
        <begin position="81"/>
        <end position="362"/>
    </location>
</feature>
<feature type="transmembrane region" description="Helical" evidence="1">
    <location>
        <begin position="47"/>
        <end position="66"/>
    </location>
</feature>
<dbReference type="Proteomes" id="UP000823388">
    <property type="component" value="Chromosome 7K"/>
</dbReference>
<dbReference type="Pfam" id="PF04578">
    <property type="entry name" value="DUF594"/>
    <property type="match status" value="1"/>
</dbReference>
<keyword evidence="4" id="KW-1185">Reference proteome</keyword>
<reference evidence="3" key="1">
    <citation type="submission" date="2020-05" db="EMBL/GenBank/DDBJ databases">
        <title>WGS assembly of Panicum virgatum.</title>
        <authorList>
            <person name="Lovell J.T."/>
            <person name="Jenkins J."/>
            <person name="Shu S."/>
            <person name="Juenger T.E."/>
            <person name="Schmutz J."/>
        </authorList>
    </citation>
    <scope>NUCLEOTIDE SEQUENCE</scope>
    <source>
        <strain evidence="3">AP13</strain>
    </source>
</reference>
<evidence type="ECO:0000313" key="4">
    <source>
        <dbReference type="Proteomes" id="UP000823388"/>
    </source>
</evidence>